<reference evidence="2" key="1">
    <citation type="submission" date="2023-03" db="EMBL/GenBank/DDBJ databases">
        <title>Massive genome expansion in bonnet fungi (Mycena s.s.) driven by repeated elements and novel gene families across ecological guilds.</title>
        <authorList>
            <consortium name="Lawrence Berkeley National Laboratory"/>
            <person name="Harder C.B."/>
            <person name="Miyauchi S."/>
            <person name="Viragh M."/>
            <person name="Kuo A."/>
            <person name="Thoen E."/>
            <person name="Andreopoulos B."/>
            <person name="Lu D."/>
            <person name="Skrede I."/>
            <person name="Drula E."/>
            <person name="Henrissat B."/>
            <person name="Morin E."/>
            <person name="Kohler A."/>
            <person name="Barry K."/>
            <person name="LaButti K."/>
            <person name="Morin E."/>
            <person name="Salamov A."/>
            <person name="Lipzen A."/>
            <person name="Mereny Z."/>
            <person name="Hegedus B."/>
            <person name="Baldrian P."/>
            <person name="Stursova M."/>
            <person name="Weitz H."/>
            <person name="Taylor A."/>
            <person name="Grigoriev I.V."/>
            <person name="Nagy L.G."/>
            <person name="Martin F."/>
            <person name="Kauserud H."/>
        </authorList>
    </citation>
    <scope>NUCLEOTIDE SEQUENCE</scope>
    <source>
        <strain evidence="2">CBHHK182m</strain>
    </source>
</reference>
<organism evidence="2 3">
    <name type="scientific">Mycena metata</name>
    <dbReference type="NCBI Taxonomy" id="1033252"/>
    <lineage>
        <taxon>Eukaryota</taxon>
        <taxon>Fungi</taxon>
        <taxon>Dikarya</taxon>
        <taxon>Basidiomycota</taxon>
        <taxon>Agaricomycotina</taxon>
        <taxon>Agaricomycetes</taxon>
        <taxon>Agaricomycetidae</taxon>
        <taxon>Agaricales</taxon>
        <taxon>Marasmiineae</taxon>
        <taxon>Mycenaceae</taxon>
        <taxon>Mycena</taxon>
    </lineage>
</organism>
<evidence type="ECO:0000313" key="3">
    <source>
        <dbReference type="Proteomes" id="UP001215598"/>
    </source>
</evidence>
<dbReference type="Proteomes" id="UP001215598">
    <property type="component" value="Unassembled WGS sequence"/>
</dbReference>
<keyword evidence="1" id="KW-0732">Signal</keyword>
<protein>
    <submittedName>
        <fullName evidence="2">Uncharacterized protein</fullName>
    </submittedName>
</protein>
<keyword evidence="3" id="KW-1185">Reference proteome</keyword>
<evidence type="ECO:0000313" key="2">
    <source>
        <dbReference type="EMBL" id="KAJ7700600.1"/>
    </source>
</evidence>
<dbReference type="AlphaFoldDB" id="A0AAD7DXZ6"/>
<sequence>MFNSKTLLASTLVAVLAFAAAAPATPSPTQEASVTIEICSGSCPTGGVTVPVVSDGCINLTGGLSFLNKEISSAVVPGGFVCTFFQDFGCIATGTGNAPSDSEAVLTGGTWNFFSVPGLSGPIDFNDLTSSISCSPI</sequence>
<dbReference type="EMBL" id="JARKIB010000550">
    <property type="protein sequence ID" value="KAJ7700600.1"/>
    <property type="molecule type" value="Genomic_DNA"/>
</dbReference>
<feature type="chain" id="PRO_5042239885" evidence="1">
    <location>
        <begin position="22"/>
        <end position="137"/>
    </location>
</feature>
<comment type="caution">
    <text evidence="2">The sequence shown here is derived from an EMBL/GenBank/DDBJ whole genome shotgun (WGS) entry which is preliminary data.</text>
</comment>
<feature type="signal peptide" evidence="1">
    <location>
        <begin position="1"/>
        <end position="21"/>
    </location>
</feature>
<proteinExistence type="predicted"/>
<gene>
    <name evidence="2" type="ORF">B0H16DRAFT_1642415</name>
</gene>
<accession>A0AAD7DXZ6</accession>
<name>A0AAD7DXZ6_9AGAR</name>
<evidence type="ECO:0000256" key="1">
    <source>
        <dbReference type="SAM" id="SignalP"/>
    </source>
</evidence>